<dbReference type="Gene3D" id="3.40.50.920">
    <property type="match status" value="1"/>
</dbReference>
<keyword evidence="3" id="KW-0004">4Fe-4S</keyword>
<dbReference type="InterPro" id="IPR050722">
    <property type="entry name" value="Pyruvate:ferred/Flavod_OxRd"/>
</dbReference>
<comment type="similarity">
    <text evidence="1">Belongs to the pyruvate:ferredoxin/flavodoxin oxidoreductase family.</text>
</comment>
<dbReference type="GO" id="GO:0030976">
    <property type="term" value="F:thiamine pyrophosphate binding"/>
    <property type="evidence" value="ECO:0007669"/>
    <property type="project" value="InterPro"/>
</dbReference>
<dbReference type="SUPFAM" id="SSF54862">
    <property type="entry name" value="4Fe-4S ferredoxins"/>
    <property type="match status" value="1"/>
</dbReference>
<keyword evidence="5" id="KW-0249">Electron transport</keyword>
<gene>
    <name evidence="10" type="ORF">SAMN04490243_2822</name>
</gene>
<dbReference type="Pfam" id="PF02775">
    <property type="entry name" value="TPP_enzyme_C"/>
    <property type="match status" value="1"/>
</dbReference>
<dbReference type="GO" id="GO:0044281">
    <property type="term" value="P:small molecule metabolic process"/>
    <property type="evidence" value="ECO:0007669"/>
    <property type="project" value="UniProtKB-ARBA"/>
</dbReference>
<dbReference type="AlphaFoldDB" id="A0A1I6HJL2"/>
<dbReference type="FunFam" id="3.40.50.920:FF:000007">
    <property type="entry name" value="Pyruvate:ferredoxin (Flavodoxin) oxidoreductase"/>
    <property type="match status" value="1"/>
</dbReference>
<evidence type="ECO:0000256" key="2">
    <source>
        <dbReference type="ARBA" id="ARBA00022448"/>
    </source>
</evidence>
<dbReference type="OrthoDB" id="9808559at2"/>
<dbReference type="GO" id="GO:0051539">
    <property type="term" value="F:4 iron, 4 sulfur cluster binding"/>
    <property type="evidence" value="ECO:0007669"/>
    <property type="project" value="UniProtKB-KW"/>
</dbReference>
<dbReference type="Proteomes" id="UP000199534">
    <property type="component" value="Unassembled WGS sequence"/>
</dbReference>
<dbReference type="InterPro" id="IPR033412">
    <property type="entry name" value="PFOR_II"/>
</dbReference>
<keyword evidence="10" id="KW-0670">Pyruvate</keyword>
<dbReference type="GO" id="GO:0046872">
    <property type="term" value="F:metal ion binding"/>
    <property type="evidence" value="ECO:0007669"/>
    <property type="project" value="UniProtKB-KW"/>
</dbReference>
<protein>
    <submittedName>
        <fullName evidence="10">Pyruvate-ferredoxin/flavodoxin oxidoreductase</fullName>
    </submittedName>
</protein>
<reference evidence="10 11" key="1">
    <citation type="submission" date="2016-10" db="EMBL/GenBank/DDBJ databases">
        <authorList>
            <person name="de Groot N.N."/>
        </authorList>
    </citation>
    <scope>NUCLEOTIDE SEQUENCE [LARGE SCALE GENOMIC DNA]</scope>
    <source>
        <strain evidence="10 11">DSM 21019</strain>
    </source>
</reference>
<dbReference type="InterPro" id="IPR011766">
    <property type="entry name" value="TPP_enzyme_TPP-bd"/>
</dbReference>
<accession>A0A1I6HJL2</accession>
<keyword evidence="8" id="KW-0411">Iron-sulfur</keyword>
<keyword evidence="6" id="KW-0560">Oxidoreductase</keyword>
<dbReference type="InterPro" id="IPR002880">
    <property type="entry name" value="Pyrv_Fd/Flavodoxin_OxRdtase_N"/>
</dbReference>
<dbReference type="EMBL" id="FOYQ01000002">
    <property type="protein sequence ID" value="SFR54641.1"/>
    <property type="molecule type" value="Genomic_DNA"/>
</dbReference>
<dbReference type="SUPFAM" id="SSF52922">
    <property type="entry name" value="TK C-terminal domain-like"/>
    <property type="match status" value="1"/>
</dbReference>
<evidence type="ECO:0000256" key="8">
    <source>
        <dbReference type="ARBA" id="ARBA00023014"/>
    </source>
</evidence>
<dbReference type="Pfam" id="PF01855">
    <property type="entry name" value="POR_N"/>
    <property type="match status" value="1"/>
</dbReference>
<evidence type="ECO:0000259" key="9">
    <source>
        <dbReference type="PROSITE" id="PS51379"/>
    </source>
</evidence>
<proteinExistence type="inferred from homology"/>
<dbReference type="GO" id="GO:0006979">
    <property type="term" value="P:response to oxidative stress"/>
    <property type="evidence" value="ECO:0007669"/>
    <property type="project" value="TreeGrafter"/>
</dbReference>
<dbReference type="PROSITE" id="PS00198">
    <property type="entry name" value="4FE4S_FER_1"/>
    <property type="match status" value="1"/>
</dbReference>
<dbReference type="FunFam" id="3.40.50.970:FF:000012">
    <property type="entry name" value="Pyruvate:ferredoxin (Flavodoxin) oxidoreductase"/>
    <property type="match status" value="1"/>
</dbReference>
<dbReference type="Pfam" id="PF12838">
    <property type="entry name" value="Fer4_7"/>
    <property type="match status" value="1"/>
</dbReference>
<dbReference type="PANTHER" id="PTHR32154:SF0">
    <property type="entry name" value="PYRUVATE-FLAVODOXIN OXIDOREDUCTASE-RELATED"/>
    <property type="match status" value="1"/>
</dbReference>
<dbReference type="Gene3D" id="3.40.50.970">
    <property type="match status" value="2"/>
</dbReference>
<evidence type="ECO:0000256" key="4">
    <source>
        <dbReference type="ARBA" id="ARBA00022723"/>
    </source>
</evidence>
<dbReference type="Pfam" id="PF17147">
    <property type="entry name" value="PFOR_II"/>
    <property type="match status" value="1"/>
</dbReference>
<name>A0A1I6HJL2_9FLAO</name>
<dbReference type="Gene3D" id="3.30.70.20">
    <property type="match status" value="2"/>
</dbReference>
<evidence type="ECO:0000256" key="5">
    <source>
        <dbReference type="ARBA" id="ARBA00022982"/>
    </source>
</evidence>
<dbReference type="CDD" id="cd07034">
    <property type="entry name" value="TPP_PYR_PFOR_IOR-alpha_like"/>
    <property type="match status" value="1"/>
</dbReference>
<evidence type="ECO:0000256" key="3">
    <source>
        <dbReference type="ARBA" id="ARBA00022485"/>
    </source>
</evidence>
<dbReference type="InterPro" id="IPR017900">
    <property type="entry name" value="4Fe4S_Fe_S_CS"/>
</dbReference>
<keyword evidence="4" id="KW-0479">Metal-binding</keyword>
<organism evidence="10 11">
    <name type="scientific">Robiginitalea myxolifaciens</name>
    <dbReference type="NCBI Taxonomy" id="400055"/>
    <lineage>
        <taxon>Bacteria</taxon>
        <taxon>Pseudomonadati</taxon>
        <taxon>Bacteroidota</taxon>
        <taxon>Flavobacteriia</taxon>
        <taxon>Flavobacteriales</taxon>
        <taxon>Flavobacteriaceae</taxon>
        <taxon>Robiginitalea</taxon>
    </lineage>
</organism>
<dbReference type="GO" id="GO:0016491">
    <property type="term" value="F:oxidoreductase activity"/>
    <property type="evidence" value="ECO:0007669"/>
    <property type="project" value="UniProtKB-KW"/>
</dbReference>
<evidence type="ECO:0000256" key="1">
    <source>
        <dbReference type="ARBA" id="ARBA00009032"/>
    </source>
</evidence>
<evidence type="ECO:0000313" key="10">
    <source>
        <dbReference type="EMBL" id="SFR54641.1"/>
    </source>
</evidence>
<evidence type="ECO:0000256" key="6">
    <source>
        <dbReference type="ARBA" id="ARBA00023002"/>
    </source>
</evidence>
<dbReference type="InterPro" id="IPR017896">
    <property type="entry name" value="4Fe4S_Fe-S-bd"/>
</dbReference>
<feature type="domain" description="4Fe-4S ferredoxin-type" evidence="9">
    <location>
        <begin position="617"/>
        <end position="646"/>
    </location>
</feature>
<dbReference type="PANTHER" id="PTHR32154">
    <property type="entry name" value="PYRUVATE-FLAVODOXIN OXIDOREDUCTASE-RELATED"/>
    <property type="match status" value="1"/>
</dbReference>
<dbReference type="SUPFAM" id="SSF52518">
    <property type="entry name" value="Thiamin diphosphate-binding fold (THDP-binding)"/>
    <property type="match status" value="2"/>
</dbReference>
<keyword evidence="2" id="KW-0813">Transport</keyword>
<dbReference type="RefSeq" id="WP_092983304.1">
    <property type="nucleotide sequence ID" value="NZ_FOYQ01000002.1"/>
</dbReference>
<dbReference type="InterPro" id="IPR029061">
    <property type="entry name" value="THDP-binding"/>
</dbReference>
<dbReference type="STRING" id="400055.SAMN04490243_2822"/>
<dbReference type="InterPro" id="IPR009014">
    <property type="entry name" value="Transketo_C/PFOR_II"/>
</dbReference>
<keyword evidence="11" id="KW-1185">Reference proteome</keyword>
<evidence type="ECO:0000313" key="11">
    <source>
        <dbReference type="Proteomes" id="UP000199534"/>
    </source>
</evidence>
<evidence type="ECO:0000256" key="7">
    <source>
        <dbReference type="ARBA" id="ARBA00023004"/>
    </source>
</evidence>
<sequence>MTTSNYILQTGYQAVANIAYKLSEFFPLYPITPTSQMSELVEALSASGQKNIFGDVPQTLQLQSEAGAAGTLHGALQTGTFATTFTASQGLLLMLPNLYKIAGELTPGVIHVATRAIATHALSIFPDHSDIMAVRQSGFAMLGAATVQEAQDFAAIAHLATLESRLPFIHFFDGFRTSHEWNAVNPIPDNILKELHPSEAARAHRERALDPLNPSVRGTSQYPDRYAATREAQIPFHESCPGIVQEVMDRFGALTGRYYKPFEYLGHPEADTVLVTMGSSCETASEVIRRKNARGHKLGLIKVRLYRPFGVTQFLNALPGSTKRILVMDRTAETGATGDPLHLDILAALHQQTPAHSCPEVVPFRYGIGGKDLSPGALGAFIDDRFGAVGKALPTKMTTDPGSFHIHLDLDKTEESCSLLGNWCRGIFQEEGMFVQRFDYPSYDKAEARLSSDMRLASSPVQAPYALENITLWVTDSLATFMAEAHYLKLTAESIVVVAGNSDQASPDLWTRGIPVSVAASHNCTIYQLPLDVAAFFAKFTRHLSSGISGSVQEIDTWLGSITEPVRLLDLAQGPVQNNARAIGDAYPMHIPELTAGLDGAFQTNTVQENPLNTVAWIPSWDADSCTACGLCSLVCPSGALRAKALEQQSDLFGFRIAINPDQCTSCGLCVEECPEKALEETAEFDRQSHRKQWKEFEALPNLQSEQVSAVKVGNRTVREFNSVGRLQFAEPLFRYPRGVKGCAQGQYYKLLSQQFGERLLIANATGSGSIFGGHVPALPWIANKNGHGPAWSNSLFEDNAEFGLGFRSSLDLKMNRAKRLLQKLRPSLPAALVRDLLESGRECGTPDVQLEQFEKLTLHLKRIDSPEAWELESCATDLMPKDVWIVGGDGWAYDIGFGGLDHALSTGKNINILVLDNELYSNTGGQQSRATPKGATAGMASAGKKANKMDLGWHAMRYPGVYVASVALSADPEQAIKALEEAAAHEGPSIVLAYCHSPAHGVAPRNGARHQQAAVDSGHWLLYRRQPRCAGENLYLDSPKLTLEATQFYKEELRFHEMLNAREALNSGLQQAEYLYEQQHFLLARYQEYSERSRRSFLGKNNAHVAV</sequence>
<dbReference type="PROSITE" id="PS51379">
    <property type="entry name" value="4FE4S_FER_2"/>
    <property type="match status" value="2"/>
</dbReference>
<feature type="domain" description="4Fe-4S ferredoxin-type" evidence="9">
    <location>
        <begin position="655"/>
        <end position="684"/>
    </location>
</feature>
<keyword evidence="7" id="KW-0408">Iron</keyword>